<feature type="region of interest" description="Disordered" evidence="1">
    <location>
        <begin position="1"/>
        <end position="82"/>
    </location>
</feature>
<feature type="compositionally biased region" description="Basic and acidic residues" evidence="1">
    <location>
        <begin position="36"/>
        <end position="62"/>
    </location>
</feature>
<evidence type="ECO:0000313" key="2">
    <source>
        <dbReference type="EMBL" id="EQB10467.1"/>
    </source>
</evidence>
<reference evidence="2 3" key="1">
    <citation type="journal article" date="2013" name="Genome Announc.">
        <title>Draft Genome Sequence of Sphingobium quisquiliarum Strain P25T, a Novel Hexachlorocyclohexane (HCH)-Degrading Bacterium Isolated from an HCH Dumpsite.</title>
        <authorList>
            <person name="Kumar Singh A."/>
            <person name="Sangwan N."/>
            <person name="Sharma A."/>
            <person name="Gupta V."/>
            <person name="Khurana J.P."/>
            <person name="Lal R."/>
        </authorList>
    </citation>
    <scope>NUCLEOTIDE SEQUENCE [LARGE SCALE GENOMIC DNA]</scope>
    <source>
        <strain evidence="2 3">P25</strain>
    </source>
</reference>
<evidence type="ECO:0000313" key="3">
    <source>
        <dbReference type="Proteomes" id="UP000015525"/>
    </source>
</evidence>
<dbReference type="EMBL" id="ATHO01000032">
    <property type="protein sequence ID" value="EQB10467.1"/>
    <property type="molecule type" value="Genomic_DNA"/>
</dbReference>
<dbReference type="PATRIC" id="fig|1329909.3.peg.777"/>
<organism evidence="2 3">
    <name type="scientific">Sphingobium quisquiliarum P25</name>
    <dbReference type="NCBI Taxonomy" id="1329909"/>
    <lineage>
        <taxon>Bacteria</taxon>
        <taxon>Pseudomonadati</taxon>
        <taxon>Pseudomonadota</taxon>
        <taxon>Alphaproteobacteria</taxon>
        <taxon>Sphingomonadales</taxon>
        <taxon>Sphingomonadaceae</taxon>
        <taxon>Sphingobium</taxon>
    </lineage>
</organism>
<evidence type="ECO:0000256" key="1">
    <source>
        <dbReference type="SAM" id="MobiDB-lite"/>
    </source>
</evidence>
<sequence length="82" mass="8557">MNQQNRSEGRDDSDLHDEPSIGGQSGAGGGNTARDIGSRDEEKSARGGDPEPTRPTKQDKPQPDTGTRSGHEGAQGLGDSKL</sequence>
<dbReference type="AlphaFoldDB" id="T0HBS9"/>
<feature type="compositionally biased region" description="Basic and acidic residues" evidence="1">
    <location>
        <begin position="7"/>
        <end position="19"/>
    </location>
</feature>
<comment type="caution">
    <text evidence="2">The sequence shown here is derived from an EMBL/GenBank/DDBJ whole genome shotgun (WGS) entry which is preliminary data.</text>
</comment>
<dbReference type="Proteomes" id="UP000015525">
    <property type="component" value="Unassembled WGS sequence"/>
</dbReference>
<name>T0HBS9_9SPHN</name>
<protein>
    <submittedName>
        <fullName evidence="2">Uncharacterized protein</fullName>
    </submittedName>
</protein>
<accession>T0HBS9</accession>
<keyword evidence="3" id="KW-1185">Reference proteome</keyword>
<proteinExistence type="predicted"/>
<gene>
    <name evidence="2" type="ORF">L288_04075</name>
</gene>